<dbReference type="InterPro" id="IPR003593">
    <property type="entry name" value="AAA+_ATPase"/>
</dbReference>
<feature type="transmembrane region" description="Helical" evidence="7">
    <location>
        <begin position="1080"/>
        <end position="1106"/>
    </location>
</feature>
<dbReference type="Pfam" id="PF00005">
    <property type="entry name" value="ABC_tran"/>
    <property type="match status" value="2"/>
</dbReference>
<dbReference type="PROSITE" id="PS50893">
    <property type="entry name" value="ABC_TRANSPORTER_2"/>
    <property type="match status" value="2"/>
</dbReference>
<feature type="transmembrane region" description="Helical" evidence="7">
    <location>
        <begin position="422"/>
        <end position="449"/>
    </location>
</feature>
<dbReference type="CDD" id="cd03263">
    <property type="entry name" value="ABC_subfamily_A"/>
    <property type="match status" value="2"/>
</dbReference>
<evidence type="ECO:0000313" key="9">
    <source>
        <dbReference type="Proteomes" id="UP000695000"/>
    </source>
</evidence>
<evidence type="ECO:0000259" key="8">
    <source>
        <dbReference type="PROSITE" id="PS50893"/>
    </source>
</evidence>
<evidence type="ECO:0000313" key="10">
    <source>
        <dbReference type="RefSeq" id="XP_017768274.1"/>
    </source>
</evidence>
<accession>A0ABM1M124</accession>
<dbReference type="Pfam" id="PF23321">
    <property type="entry name" value="R1_ABCA1"/>
    <property type="match status" value="1"/>
</dbReference>
<feature type="transmembrane region" description="Helical" evidence="7">
    <location>
        <begin position="319"/>
        <end position="343"/>
    </location>
</feature>
<evidence type="ECO:0000256" key="1">
    <source>
        <dbReference type="ARBA" id="ARBA00004141"/>
    </source>
</evidence>
<sequence length="1651" mass="188401">MGARWDKFVLLMWKNWILQLRHPVQTLFEILVPVFFCSVLVLVRSLVDSTKENQIVYKEYKPDYWPLSDNYDILYSPNITVYNDIMELANFSYKKSLVGYPDRQSLDLQLNNANNKIGIAFPDVKSVDAELPKKIEFTLRFPAETKSVNPIVIENWRTNLLFPVIQMAGPRDLNFPHTARPEYYSEGFLAIQNEVNRAILGYLGQDVDRQTLYMSRFPYPEYYSDMLLSVLQKMIGLIIVLAFVYTSISTIKVITAEKEKQLKESMKIMGLPNWLHWTAWFMKSLSFMLISIVLMVFLLKAKFWYSNDVEAVFPKSDVFLMFIFLLLYCCSIITLCFSISVFFTKANMAAGIGGVLFFLFLVPFSLLQNHYEDLSLSEKLLASLMSNSAMAYGFQIICMFESTEEGLQWNNIWSSVTPDDTLVMGHIFVMLIIDSIIYFLIAIYVEAVFPGKYGVPKKWNFIFTCLSRDTAKVEVENGESVEPKSDTYEREPNMKAGIEIKHLGKVYANKKVAVKDLSLNMFEDQITVLLGHNGAGKTTTMSMLTGMFPPTSGTSIINGYDICKEINHVRSSLGLCPQHNILFDELTVSEHIYFYSKLKGMDKRDVQREIDQYVALLELEDKRNKKSCTLSGGMKRKLSVAVAFCGNSKVVMLDEPTAGMDPAARRALWELVESQKKGRTIMLTTHFMDEADLLGDRIAIMAGGQLQCCGSSFFLKKKYGAGYHLVMDKSPNCDINDITNVLKAHIPNIKIESNVGSELTFLLNEEDSSVFKDMLKDIERESESLGIRSYGISLTTLEEVFMKVGTDFGHSTQSSETRVEQTPESRIELDRQTSEIQLDIGMRPILMGFNLYLNHFKAMFLKRFLITMRSWAFFVVQMLIPILLLTFAIFSGRNSGVKDLPAMKISLDSYNKPVTVLGTTNADNELYNYAKKWLSDEGKTVLDIGSDNMVKKMLEITKKDKAAVRMHYLLGAEFRDDSFCVYFNNDPYHTPPLALQFAWNMILKQNHPDYEITVTNAPMPFKVSSLLQILQQGNNMGFQLAVNIGFCMAFISAFYILFYIRERICKIKHLQIVSGVNIHIFWIVSFLWDCLTYIITVICLIITLLCFQEDGFKSSGDIGRLIIILTYFGFGMLPLIYLMSFIFKMPSSGFIRVILFTMVLGTFAFMVVEILSVDAFDLTHIANILDWILLFVPHYSLSTGIRNVNIEYMRYTNCKKVVDVCVKMSGNINSEDICWRLVCIAQEKQCCRKTENYYQWEKPGILRNIIISMGIGTLMFVILFLKETRVFTRIKYAFMKKNKNVETPESEYDTDVFAEKTKIEIMTDDEMREQSLVLRDVTKYYKDFLAVNGICLGVNRFECFGLLGVNGAGKTSTFKMITGDTSISHGDVFVNGLDLKKNMKKVNKVIGYCPQFDALFDDLTAKETITMFCLLRGFPRKDCSSVALKLSKDFDFTDHLNKKVRELSGGNKRKLSTALAIIGDPPILYLDEPTTGMDPATKRYLWDTLCKLRDSGKCLILTSHSMEECEALCTRLAIMVNGQFKCLGSTQHLKNKFSQGFTLILKLRKPGSAAAVRSTISNTNIEEFITEKFPGSVIREHHQELITFYIPSTKLPWSEMFGIMESAKIELNIEDYSIGQTSLEQVFLQFTKMQN</sequence>
<protein>
    <submittedName>
        <fullName evidence="10">ATP-binding cassette sub-family A member 3</fullName>
    </submittedName>
</protein>
<feature type="transmembrane region" description="Helical" evidence="7">
    <location>
        <begin position="1040"/>
        <end position="1060"/>
    </location>
</feature>
<evidence type="ECO:0000256" key="2">
    <source>
        <dbReference type="ARBA" id="ARBA00022692"/>
    </source>
</evidence>
<dbReference type="GeneID" id="108556609"/>
<dbReference type="PANTHER" id="PTHR19229:SF250">
    <property type="entry name" value="ABC TRANSPORTER DOMAIN-CONTAINING PROTEIN-RELATED"/>
    <property type="match status" value="1"/>
</dbReference>
<evidence type="ECO:0000256" key="5">
    <source>
        <dbReference type="ARBA" id="ARBA00022989"/>
    </source>
</evidence>
<evidence type="ECO:0000256" key="6">
    <source>
        <dbReference type="ARBA" id="ARBA00023136"/>
    </source>
</evidence>
<keyword evidence="9" id="KW-1185">Reference proteome</keyword>
<feature type="transmembrane region" description="Helical" evidence="7">
    <location>
        <begin position="234"/>
        <end position="254"/>
    </location>
</feature>
<keyword evidence="3" id="KW-0547">Nucleotide-binding</keyword>
<dbReference type="PROSITE" id="PS00211">
    <property type="entry name" value="ABC_TRANSPORTER_1"/>
    <property type="match status" value="1"/>
</dbReference>
<evidence type="ECO:0000256" key="4">
    <source>
        <dbReference type="ARBA" id="ARBA00022840"/>
    </source>
</evidence>
<feature type="transmembrane region" description="Helical" evidence="7">
    <location>
        <begin position="349"/>
        <end position="368"/>
    </location>
</feature>
<evidence type="ECO:0000256" key="3">
    <source>
        <dbReference type="ARBA" id="ARBA00022741"/>
    </source>
</evidence>
<gene>
    <name evidence="10" type="primary">LOC108556609</name>
</gene>
<keyword evidence="5 7" id="KW-1133">Transmembrane helix</keyword>
<dbReference type="SUPFAM" id="SSF52540">
    <property type="entry name" value="P-loop containing nucleoside triphosphate hydrolases"/>
    <property type="match status" value="2"/>
</dbReference>
<dbReference type="InterPro" id="IPR003439">
    <property type="entry name" value="ABC_transporter-like_ATP-bd"/>
</dbReference>
<organism evidence="9 10">
    <name type="scientific">Nicrophorus vespilloides</name>
    <name type="common">Boreal carrion beetle</name>
    <dbReference type="NCBI Taxonomy" id="110193"/>
    <lineage>
        <taxon>Eukaryota</taxon>
        <taxon>Metazoa</taxon>
        <taxon>Ecdysozoa</taxon>
        <taxon>Arthropoda</taxon>
        <taxon>Hexapoda</taxon>
        <taxon>Insecta</taxon>
        <taxon>Pterygota</taxon>
        <taxon>Neoptera</taxon>
        <taxon>Endopterygota</taxon>
        <taxon>Coleoptera</taxon>
        <taxon>Polyphaga</taxon>
        <taxon>Staphyliniformia</taxon>
        <taxon>Silphidae</taxon>
        <taxon>Nicrophorinae</taxon>
        <taxon>Nicrophorus</taxon>
    </lineage>
</organism>
<dbReference type="Proteomes" id="UP000695000">
    <property type="component" value="Unplaced"/>
</dbReference>
<reference evidence="10" key="1">
    <citation type="submission" date="2025-08" db="UniProtKB">
        <authorList>
            <consortium name="RefSeq"/>
        </authorList>
    </citation>
    <scope>IDENTIFICATION</scope>
    <source>
        <tissue evidence="10">Whole Larva</tissue>
    </source>
</reference>
<dbReference type="InterPro" id="IPR027417">
    <property type="entry name" value="P-loop_NTPase"/>
</dbReference>
<dbReference type="Gene3D" id="3.40.50.300">
    <property type="entry name" value="P-loop containing nucleotide triphosphate hydrolases"/>
    <property type="match status" value="2"/>
</dbReference>
<evidence type="ECO:0000256" key="7">
    <source>
        <dbReference type="SAM" id="Phobius"/>
    </source>
</evidence>
<dbReference type="InterPro" id="IPR013525">
    <property type="entry name" value="ABC2_TM"/>
</dbReference>
<keyword evidence="6 7" id="KW-0472">Membrane</keyword>
<feature type="domain" description="ABC transporter" evidence="8">
    <location>
        <begin position="498"/>
        <end position="728"/>
    </location>
</feature>
<feature type="transmembrane region" description="Helical" evidence="7">
    <location>
        <begin position="871"/>
        <end position="890"/>
    </location>
</feature>
<dbReference type="GO" id="GO:0005524">
    <property type="term" value="F:ATP binding"/>
    <property type="evidence" value="ECO:0007669"/>
    <property type="project" value="UniProtKB-KW"/>
</dbReference>
<feature type="domain" description="ABC transporter" evidence="8">
    <location>
        <begin position="1332"/>
        <end position="1562"/>
    </location>
</feature>
<dbReference type="InterPro" id="IPR056264">
    <property type="entry name" value="R2_ABCA1-4-like"/>
</dbReference>
<dbReference type="SMART" id="SM00382">
    <property type="entry name" value="AAA"/>
    <property type="match status" value="2"/>
</dbReference>
<feature type="transmembrane region" description="Helical" evidence="7">
    <location>
        <begin position="1118"/>
        <end position="1138"/>
    </location>
</feature>
<keyword evidence="4 10" id="KW-0067">ATP-binding</keyword>
<feature type="transmembrane region" description="Helical" evidence="7">
    <location>
        <begin position="274"/>
        <end position="299"/>
    </location>
</feature>
<dbReference type="InterPro" id="IPR026082">
    <property type="entry name" value="ABCA"/>
</dbReference>
<dbReference type="RefSeq" id="XP_017768274.1">
    <property type="nucleotide sequence ID" value="XM_017912785.1"/>
</dbReference>
<comment type="subcellular location">
    <subcellularLocation>
        <location evidence="1">Membrane</location>
        <topology evidence="1">Multi-pass membrane protein</topology>
    </subcellularLocation>
</comment>
<dbReference type="PANTHER" id="PTHR19229">
    <property type="entry name" value="ATP-BINDING CASSETTE TRANSPORTER SUBFAMILY A ABCA"/>
    <property type="match status" value="1"/>
</dbReference>
<proteinExistence type="predicted"/>
<feature type="transmembrane region" description="Helical" evidence="7">
    <location>
        <begin position="1261"/>
        <end position="1281"/>
    </location>
</feature>
<dbReference type="Pfam" id="PF12698">
    <property type="entry name" value="ABC2_membrane_3"/>
    <property type="match status" value="2"/>
</dbReference>
<keyword evidence="2 7" id="KW-0812">Transmembrane</keyword>
<dbReference type="InterPro" id="IPR017871">
    <property type="entry name" value="ABC_transporter-like_CS"/>
</dbReference>
<name>A0ABM1M124_NICVS</name>
<feature type="transmembrane region" description="Helical" evidence="7">
    <location>
        <begin position="1150"/>
        <end position="1168"/>
    </location>
</feature>